<comment type="caution">
    <text evidence="2">The sequence shown here is derived from an EMBL/GenBank/DDBJ whole genome shotgun (WGS) entry which is preliminary data.</text>
</comment>
<evidence type="ECO:0000259" key="1">
    <source>
        <dbReference type="Pfam" id="PF06114"/>
    </source>
</evidence>
<proteinExistence type="predicted"/>
<reference evidence="2 3" key="1">
    <citation type="submission" date="2021-03" db="EMBL/GenBank/DDBJ databases">
        <authorList>
            <person name="Grouzdev D.S."/>
        </authorList>
    </citation>
    <scope>NUCLEOTIDE SEQUENCE [LARGE SCALE GENOMIC DNA]</scope>
    <source>
        <strain evidence="2 3">M50-1</strain>
    </source>
</reference>
<dbReference type="Pfam" id="PF06114">
    <property type="entry name" value="Peptidase_M78"/>
    <property type="match status" value="1"/>
</dbReference>
<sequence length="245" mass="27200">MVEPWLERAAEQFWEAVGEPLALPRDLASVISRPFPLGVITLPALDMLKVEGWFAERNVPYRFLCQNRALCGCIVAARGHGLIFIDPNDPPAEQRFTVAHEVAHFLLDYLEPRQEALARLGESILPVLNGERAPTTDERIHALLGRVKLGFYQDMMPRTASGSIDQTAILRAEDRADRLALELLAPATHVLASATTIASTPFERTRALTELLEQQYGFPRAVARAYGTSLVKQSSKPSLAEWFGI</sequence>
<dbReference type="InterPro" id="IPR010359">
    <property type="entry name" value="IrrE_HExxH"/>
</dbReference>
<dbReference type="RefSeq" id="WP_167857200.1">
    <property type="nucleotide sequence ID" value="NZ_SIJK02000002.1"/>
</dbReference>
<feature type="domain" description="IrrE N-terminal-like" evidence="1">
    <location>
        <begin position="80"/>
        <end position="114"/>
    </location>
</feature>
<dbReference type="EMBL" id="SIJK02000002">
    <property type="protein sequence ID" value="MBP1464377.1"/>
    <property type="molecule type" value="Genomic_DNA"/>
</dbReference>
<evidence type="ECO:0000313" key="3">
    <source>
        <dbReference type="Proteomes" id="UP001193081"/>
    </source>
</evidence>
<name>A0ABS4D4M7_9CHLR</name>
<gene>
    <name evidence="2" type="ORF">EYB53_001530</name>
</gene>
<accession>A0ABS4D4M7</accession>
<dbReference type="Gene3D" id="1.10.10.2910">
    <property type="match status" value="1"/>
</dbReference>
<keyword evidence="3" id="KW-1185">Reference proteome</keyword>
<dbReference type="Proteomes" id="UP001193081">
    <property type="component" value="Unassembled WGS sequence"/>
</dbReference>
<protein>
    <submittedName>
        <fullName evidence="2">ImmA/IrrE family metallo-endopeptidase</fullName>
    </submittedName>
</protein>
<organism evidence="2 3">
    <name type="scientific">Candidatus Chloroploca mongolica</name>
    <dbReference type="NCBI Taxonomy" id="2528176"/>
    <lineage>
        <taxon>Bacteria</taxon>
        <taxon>Bacillati</taxon>
        <taxon>Chloroflexota</taxon>
        <taxon>Chloroflexia</taxon>
        <taxon>Chloroflexales</taxon>
        <taxon>Chloroflexineae</taxon>
        <taxon>Oscillochloridaceae</taxon>
        <taxon>Candidatus Chloroploca</taxon>
    </lineage>
</organism>
<evidence type="ECO:0000313" key="2">
    <source>
        <dbReference type="EMBL" id="MBP1464377.1"/>
    </source>
</evidence>